<dbReference type="InterPro" id="IPR043502">
    <property type="entry name" value="DNA/RNA_pol_sf"/>
</dbReference>
<sequence>MIALVDCNNFYVSCERVFNPRLAGKPVGVMSNNDGCVVARSQEIKNLGVAMGMPAHQIDPHIRRQCVLLSSNYALYGDMSRRVTDVLSQHTPHVDVYSIDESFLSFEGFEPESLEERCQQMRLQVRRDTGIPVSVGLSTSKTLAKIANHRAKKEPCFCGVAIMHPDREDTKAFLEQLPVTEIWGVAGRSAVRLRTLGIETAWQLRTSEPKHLRKHFSVIMERIVWELRGVDCIPLDDMTQPKQQIMVSRSFGRLTKNKTDLHEAIRVHTTRAGEKLRKQKGLAQAIMVFVRTNRFRQDLPSYSKSFVMPLPQPTDDSRELVRAAMAGLERIFKADIRYQKCGVMLMDLCDHDNEQLGLLAELKSDEQRERNEKLMLTLDKINREHGKNTVRLGMHRKQNAWQLRCEHRTPRYTTRWDELAVVKT</sequence>
<dbReference type="GO" id="GO:0006281">
    <property type="term" value="P:DNA repair"/>
    <property type="evidence" value="ECO:0007669"/>
    <property type="project" value="UniProtKB-KW"/>
</dbReference>
<evidence type="ECO:0000256" key="4">
    <source>
        <dbReference type="ARBA" id="ARBA00023236"/>
    </source>
</evidence>
<keyword evidence="1" id="KW-0227">DNA damage</keyword>
<keyword evidence="3" id="KW-0234">DNA repair</keyword>
<feature type="domain" description="UmuC" evidence="5">
    <location>
        <begin position="2"/>
        <end position="186"/>
    </location>
</feature>
<organism evidence="6">
    <name type="scientific">marine sediment metagenome</name>
    <dbReference type="NCBI Taxonomy" id="412755"/>
    <lineage>
        <taxon>unclassified sequences</taxon>
        <taxon>metagenomes</taxon>
        <taxon>ecological metagenomes</taxon>
    </lineage>
</organism>
<gene>
    <name evidence="6" type="ORF">LCGC14_0479160</name>
</gene>
<dbReference type="Gene3D" id="3.30.1490.100">
    <property type="entry name" value="DNA polymerase, Y-family, little finger domain"/>
    <property type="match status" value="1"/>
</dbReference>
<dbReference type="InterPro" id="IPR050116">
    <property type="entry name" value="DNA_polymerase-Y"/>
</dbReference>
<dbReference type="GO" id="GO:0003887">
    <property type="term" value="F:DNA-directed DNA polymerase activity"/>
    <property type="evidence" value="ECO:0007669"/>
    <property type="project" value="TreeGrafter"/>
</dbReference>
<evidence type="ECO:0000256" key="2">
    <source>
        <dbReference type="ARBA" id="ARBA00023199"/>
    </source>
</evidence>
<dbReference type="AlphaFoldDB" id="A0A0F9UWW4"/>
<dbReference type="Pfam" id="PF13438">
    <property type="entry name" value="DUF4113"/>
    <property type="match status" value="1"/>
</dbReference>
<accession>A0A0F9UWW4</accession>
<dbReference type="InterPro" id="IPR017961">
    <property type="entry name" value="DNA_pol_Y-fam_little_finger"/>
</dbReference>
<dbReference type="EMBL" id="LAZR01000518">
    <property type="protein sequence ID" value="KKN65691.1"/>
    <property type="molecule type" value="Genomic_DNA"/>
</dbReference>
<keyword evidence="2" id="KW-0741">SOS mutagenesis</keyword>
<comment type="caution">
    <text evidence="6">The sequence shown here is derived from an EMBL/GenBank/DDBJ whole genome shotgun (WGS) entry which is preliminary data.</text>
</comment>
<evidence type="ECO:0000256" key="3">
    <source>
        <dbReference type="ARBA" id="ARBA00023204"/>
    </source>
</evidence>
<evidence type="ECO:0000256" key="1">
    <source>
        <dbReference type="ARBA" id="ARBA00022763"/>
    </source>
</evidence>
<dbReference type="CDD" id="cd01700">
    <property type="entry name" value="PolY_Pol_V_umuC"/>
    <property type="match status" value="1"/>
</dbReference>
<dbReference type="GO" id="GO:0003684">
    <property type="term" value="F:damaged DNA binding"/>
    <property type="evidence" value="ECO:0007669"/>
    <property type="project" value="InterPro"/>
</dbReference>
<dbReference type="InterPro" id="IPR043128">
    <property type="entry name" value="Rev_trsase/Diguanyl_cyclase"/>
</dbReference>
<dbReference type="Gene3D" id="3.40.1170.60">
    <property type="match status" value="1"/>
</dbReference>
<protein>
    <recommendedName>
        <fullName evidence="5">UmuC domain-containing protein</fullName>
    </recommendedName>
</protein>
<dbReference type="Pfam" id="PF11799">
    <property type="entry name" value="IMS_C"/>
    <property type="match status" value="1"/>
</dbReference>
<dbReference type="SUPFAM" id="SSF56672">
    <property type="entry name" value="DNA/RNA polymerases"/>
    <property type="match status" value="1"/>
</dbReference>
<dbReference type="InterPro" id="IPR025188">
    <property type="entry name" value="DUF4113"/>
</dbReference>
<name>A0A0F9UWW4_9ZZZZ</name>
<dbReference type="PANTHER" id="PTHR11076">
    <property type="entry name" value="DNA REPAIR POLYMERASE UMUC / TRANSFERASE FAMILY MEMBER"/>
    <property type="match status" value="1"/>
</dbReference>
<dbReference type="GO" id="GO:0009432">
    <property type="term" value="P:SOS response"/>
    <property type="evidence" value="ECO:0007669"/>
    <property type="project" value="UniProtKB-KW"/>
</dbReference>
<dbReference type="Gene3D" id="1.10.150.20">
    <property type="entry name" value="5' to 3' exonuclease, C-terminal subdomain"/>
    <property type="match status" value="1"/>
</dbReference>
<dbReference type="Gene3D" id="3.30.70.270">
    <property type="match status" value="1"/>
</dbReference>
<keyword evidence="4" id="KW-0742">SOS response</keyword>
<dbReference type="GO" id="GO:0005829">
    <property type="term" value="C:cytosol"/>
    <property type="evidence" value="ECO:0007669"/>
    <property type="project" value="TreeGrafter"/>
</dbReference>
<dbReference type="InterPro" id="IPR036775">
    <property type="entry name" value="DNA_pol_Y-fam_lit_finger_sf"/>
</dbReference>
<dbReference type="Pfam" id="PF00817">
    <property type="entry name" value="IMS"/>
    <property type="match status" value="1"/>
</dbReference>
<dbReference type="PANTHER" id="PTHR11076:SF34">
    <property type="entry name" value="PROTEIN UMUC"/>
    <property type="match status" value="1"/>
</dbReference>
<evidence type="ECO:0000313" key="6">
    <source>
        <dbReference type="EMBL" id="KKN65691.1"/>
    </source>
</evidence>
<evidence type="ECO:0000259" key="5">
    <source>
        <dbReference type="PROSITE" id="PS50173"/>
    </source>
</evidence>
<proteinExistence type="predicted"/>
<reference evidence="6" key="1">
    <citation type="journal article" date="2015" name="Nature">
        <title>Complex archaea that bridge the gap between prokaryotes and eukaryotes.</title>
        <authorList>
            <person name="Spang A."/>
            <person name="Saw J.H."/>
            <person name="Jorgensen S.L."/>
            <person name="Zaremba-Niedzwiedzka K."/>
            <person name="Martijn J."/>
            <person name="Lind A.E."/>
            <person name="van Eijk R."/>
            <person name="Schleper C."/>
            <person name="Guy L."/>
            <person name="Ettema T.J."/>
        </authorList>
    </citation>
    <scope>NUCLEOTIDE SEQUENCE</scope>
</reference>
<dbReference type="GO" id="GO:0042276">
    <property type="term" value="P:error-prone translesion synthesis"/>
    <property type="evidence" value="ECO:0007669"/>
    <property type="project" value="TreeGrafter"/>
</dbReference>
<dbReference type="PROSITE" id="PS50173">
    <property type="entry name" value="UMUC"/>
    <property type="match status" value="1"/>
</dbReference>
<dbReference type="InterPro" id="IPR001126">
    <property type="entry name" value="UmuC"/>
</dbReference>